<dbReference type="Proteomes" id="UP001212821">
    <property type="component" value="Chromosome"/>
</dbReference>
<evidence type="ECO:0000256" key="1">
    <source>
        <dbReference type="SAM" id="MobiDB-lite"/>
    </source>
</evidence>
<sequence>MADGNAPAATEHMASANADVVLGSAELHHGSQAKPAGSSCVSISVRHRPG</sequence>
<reference evidence="3" key="1">
    <citation type="submission" date="2022-12" db="EMBL/GenBank/DDBJ databases">
        <authorList>
            <person name="Mo P."/>
        </authorList>
    </citation>
    <scope>NUCLEOTIDE SEQUENCE [LARGE SCALE GENOMIC DNA]</scope>
    <source>
        <strain evidence="3">HUAS 3-15</strain>
    </source>
</reference>
<proteinExistence type="predicted"/>
<dbReference type="EMBL" id="CP115450">
    <property type="protein sequence ID" value="WBP85068.1"/>
    <property type="molecule type" value="Genomic_DNA"/>
</dbReference>
<protein>
    <submittedName>
        <fullName evidence="2">Uncharacterized protein</fullName>
    </submittedName>
</protein>
<gene>
    <name evidence="2" type="ORF">O1G21_03870</name>
</gene>
<feature type="region of interest" description="Disordered" evidence="1">
    <location>
        <begin position="26"/>
        <end position="50"/>
    </location>
</feature>
<organism evidence="2 3">
    <name type="scientific">Kitasatospora cathayae</name>
    <dbReference type="NCBI Taxonomy" id="3004092"/>
    <lineage>
        <taxon>Bacteria</taxon>
        <taxon>Bacillati</taxon>
        <taxon>Actinomycetota</taxon>
        <taxon>Actinomycetes</taxon>
        <taxon>Kitasatosporales</taxon>
        <taxon>Streptomycetaceae</taxon>
        <taxon>Kitasatospora</taxon>
    </lineage>
</organism>
<evidence type="ECO:0000313" key="2">
    <source>
        <dbReference type="EMBL" id="WBP85068.1"/>
    </source>
</evidence>
<evidence type="ECO:0000313" key="3">
    <source>
        <dbReference type="Proteomes" id="UP001212821"/>
    </source>
</evidence>
<keyword evidence="3" id="KW-1185">Reference proteome</keyword>
<accession>A0ABY7PXD2</accession>
<dbReference type="RefSeq" id="WP_270140756.1">
    <property type="nucleotide sequence ID" value="NZ_CP115450.1"/>
</dbReference>
<name>A0ABY7PXD2_9ACTN</name>